<dbReference type="AlphaFoldDB" id="A0A0D2N9P2"/>
<organism evidence="1 2">
    <name type="scientific">Hypholoma sublateritium (strain FD-334 SS-4)</name>
    <dbReference type="NCBI Taxonomy" id="945553"/>
    <lineage>
        <taxon>Eukaryota</taxon>
        <taxon>Fungi</taxon>
        <taxon>Dikarya</taxon>
        <taxon>Basidiomycota</taxon>
        <taxon>Agaricomycotina</taxon>
        <taxon>Agaricomycetes</taxon>
        <taxon>Agaricomycetidae</taxon>
        <taxon>Agaricales</taxon>
        <taxon>Agaricineae</taxon>
        <taxon>Strophariaceae</taxon>
        <taxon>Hypholoma</taxon>
    </lineage>
</organism>
<proteinExistence type="predicted"/>
<dbReference type="Proteomes" id="UP000054270">
    <property type="component" value="Unassembled WGS sequence"/>
</dbReference>
<evidence type="ECO:0000313" key="2">
    <source>
        <dbReference type="Proteomes" id="UP000054270"/>
    </source>
</evidence>
<accession>A0A0D2N9P2</accession>
<dbReference type="InterPro" id="IPR041078">
    <property type="entry name" value="Plavaka"/>
</dbReference>
<keyword evidence="2" id="KW-1185">Reference proteome</keyword>
<name>A0A0D2N9P2_HYPSF</name>
<dbReference type="STRING" id="945553.A0A0D2N9P2"/>
<protein>
    <submittedName>
        <fullName evidence="1">Uncharacterized protein</fullName>
    </submittedName>
</protein>
<dbReference type="Pfam" id="PF18759">
    <property type="entry name" value="Plavaka"/>
    <property type="match status" value="1"/>
</dbReference>
<sequence length="877" mass="101576">MYETQCDILGNNSFFESSYNLSASEPQPLDKEIRVEYHPTSNREAQHFIFEDYIDNVVQADPHPNKIPDPHIKGPEPVWHPFSSRLDFEIAELIQDTHMNSRQTDALLSLIRKCIDEPEAYTLQSSKDLKEIWTAARAKTIAFEKKTISIPYPRENSATNKEFEVWSRSLWDWCSEIVTDPTLANQLRWNAERVFKYSNKQEKFERCITEPWTADSWWEAQASASPLCIILYADKTQLSSFGTAKGYPVLARCANLPINLRNGSGIAGGRLVGWLPIVKEDTKETRKKSFVNLKRVVWHEGFKEVLKSIIQYAQTGIWQKCADDVLRWIYPIILILSADYEEQCYMALIRGTNSLHPCPVCLVQESDLSDLLIPPILRTTEDMMNALNEARKLPSKERDQKFKQYGLRDVENVFWSLRFTDVYSALCWDRLHAYHGGLFEHHLWRLFKEIIEHMGRESFSDVHFKVDSTPRWSGLNHFSTLIKTSDFKDGRKYEDISKVIVFASHNILNKDASPQGYLLLQLMRSYLELDMYASLTVHTESTISAGREEMKTYDRLLKRYSKDYPDKSWNFPKAHTHIHMFDDIEKKGVTRNFNSKPNESAHRPLKKFYMHHTNFKNIDSQILRLEENMVASMMIREAMDSMPDMHQEDNDNNDEREAGQESKDFDDIALQHAVLGSGLPPQSFAQLAKDNSADTAFRDLRKKVSKKLSTVLSEESGAQRQLRIRPYQSLKVFFESMADWSIQSDILRAHPNFHHRPRYDHIILQAHKDDYVFAQLLKLFSIAVNEQTFNLALVLPLDGKIPLLNRGRDQDLRFTRIISRPRSASVVIDIDTIVRGALVVKDHGAELPNSHIVLDVIDSDFWLRMKSIKLAHNVNFG</sequence>
<reference evidence="2" key="1">
    <citation type="submission" date="2014-04" db="EMBL/GenBank/DDBJ databases">
        <title>Evolutionary Origins and Diversification of the Mycorrhizal Mutualists.</title>
        <authorList>
            <consortium name="DOE Joint Genome Institute"/>
            <consortium name="Mycorrhizal Genomics Consortium"/>
            <person name="Kohler A."/>
            <person name="Kuo A."/>
            <person name="Nagy L.G."/>
            <person name="Floudas D."/>
            <person name="Copeland A."/>
            <person name="Barry K.W."/>
            <person name="Cichocki N."/>
            <person name="Veneault-Fourrey C."/>
            <person name="LaButti K."/>
            <person name="Lindquist E.A."/>
            <person name="Lipzen A."/>
            <person name="Lundell T."/>
            <person name="Morin E."/>
            <person name="Murat C."/>
            <person name="Riley R."/>
            <person name="Ohm R."/>
            <person name="Sun H."/>
            <person name="Tunlid A."/>
            <person name="Henrissat B."/>
            <person name="Grigoriev I.V."/>
            <person name="Hibbett D.S."/>
            <person name="Martin F."/>
        </authorList>
    </citation>
    <scope>NUCLEOTIDE SEQUENCE [LARGE SCALE GENOMIC DNA]</scope>
    <source>
        <strain evidence="2">FD-334 SS-4</strain>
    </source>
</reference>
<dbReference type="EMBL" id="KN817748">
    <property type="protein sequence ID" value="KJA13371.1"/>
    <property type="molecule type" value="Genomic_DNA"/>
</dbReference>
<dbReference type="OrthoDB" id="3239511at2759"/>
<evidence type="ECO:0000313" key="1">
    <source>
        <dbReference type="EMBL" id="KJA13371.1"/>
    </source>
</evidence>
<gene>
    <name evidence="1" type="ORF">HYPSUDRAFT_151670</name>
</gene>
<dbReference type="OMA" id="DKSWNFP"/>